<sequence>MAIYHLNARGIAPARGSSAVASAAYQSGETLRDEATGELKRYARAERIADTGIVLPEGAPAWDRQSLWNEARRAYDGGNELVAKRYEFALPRELDLDEQRACVLDFCNLFKNKACDWAIHDSGDGNPHAHVLVSALKLGADGFERPRAQKSTKVYLCRRPDGSDVMVAAKDWKAAKAEGIEKVYNFRDGERRTMSQAAAQGLTKDDRKTKTPVAVTAKMDGAKAFDAEKAELRRVRASWAGIANKRLAEHAAKHNEVAVTIDHRSFEDRKIEYVPTVHEGQRPTPERVAMNVEVRQTNSAIDRVIGELRRLKERASAWWAQKTDAVTQRRRAFIARHTGLMRATAARKRGMAMGGAKLDISIAKTVEAEIQQVFARRSNNHFNDLADALAQRGVAMDYVEGHGDLKFTQDGRTVTGAQMGRPLRQLVTMSKEVGRPITAAQLKAMTAQQRDKLVREQAKKTAKVAKPLSVEIELENENGIHH</sequence>
<evidence type="ECO:0000256" key="2">
    <source>
        <dbReference type="ARBA" id="ARBA00022971"/>
    </source>
</evidence>
<accession>A0ABR7GC23</accession>
<dbReference type="Proteomes" id="UP000631576">
    <property type="component" value="Unassembled WGS sequence"/>
</dbReference>
<dbReference type="Pfam" id="PF03389">
    <property type="entry name" value="MobA_MobL"/>
    <property type="match status" value="1"/>
</dbReference>
<evidence type="ECO:0000313" key="4">
    <source>
        <dbReference type="EMBL" id="MBC5684992.1"/>
    </source>
</evidence>
<evidence type="ECO:0000256" key="1">
    <source>
        <dbReference type="ARBA" id="ARBA00010873"/>
    </source>
</evidence>
<evidence type="ECO:0000259" key="3">
    <source>
        <dbReference type="Pfam" id="PF03389"/>
    </source>
</evidence>
<organism evidence="4 5">
    <name type="scientific">Ruminococcus hominis</name>
    <dbReference type="NCBI Taxonomy" id="2763065"/>
    <lineage>
        <taxon>Bacteria</taxon>
        <taxon>Bacillati</taxon>
        <taxon>Bacillota</taxon>
        <taxon>Clostridia</taxon>
        <taxon>Eubacteriales</taxon>
        <taxon>Oscillospiraceae</taxon>
        <taxon>Ruminococcus</taxon>
    </lineage>
</organism>
<dbReference type="RefSeq" id="WP_186865708.1">
    <property type="nucleotide sequence ID" value="NZ_JACOPE010000002.1"/>
</dbReference>
<comment type="similarity">
    <text evidence="1">Belongs to the MobA/MobL family.</text>
</comment>
<name>A0ABR7GC23_9FIRM</name>
<gene>
    <name evidence="4" type="ORF">H8S40_15870</name>
</gene>
<evidence type="ECO:0000313" key="5">
    <source>
        <dbReference type="Proteomes" id="UP000631576"/>
    </source>
</evidence>
<proteinExistence type="inferred from homology"/>
<reference evidence="4 5" key="1">
    <citation type="submission" date="2020-08" db="EMBL/GenBank/DDBJ databases">
        <title>Genome public.</title>
        <authorList>
            <person name="Liu C."/>
            <person name="Sun Q."/>
        </authorList>
    </citation>
    <scope>NUCLEOTIDE SEQUENCE [LARGE SCALE GENOMIC DNA]</scope>
    <source>
        <strain evidence="4 5">NSJ-13</strain>
    </source>
</reference>
<dbReference type="InterPro" id="IPR005053">
    <property type="entry name" value="MobA_MobL"/>
</dbReference>
<dbReference type="EMBL" id="JACOPE010000002">
    <property type="protein sequence ID" value="MBC5684992.1"/>
    <property type="molecule type" value="Genomic_DNA"/>
</dbReference>
<protein>
    <submittedName>
        <fullName evidence="4">MobA/MobL family protein</fullName>
    </submittedName>
</protein>
<dbReference type="Gene3D" id="3.30.930.30">
    <property type="match status" value="1"/>
</dbReference>
<keyword evidence="5" id="KW-1185">Reference proteome</keyword>
<comment type="caution">
    <text evidence="4">The sequence shown here is derived from an EMBL/GenBank/DDBJ whole genome shotgun (WGS) entry which is preliminary data.</text>
</comment>
<keyword evidence="2" id="KW-0184">Conjugation</keyword>
<feature type="domain" description="MobA/MobL protein" evidence="3">
    <location>
        <begin position="18"/>
        <end position="281"/>
    </location>
</feature>